<feature type="transmembrane region" description="Helical" evidence="7">
    <location>
        <begin position="131"/>
        <end position="152"/>
    </location>
</feature>
<accession>A0ABQ1Q440</accession>
<dbReference type="CDD" id="cd06261">
    <property type="entry name" value="TM_PBP2"/>
    <property type="match status" value="1"/>
</dbReference>
<keyword evidence="2 7" id="KW-0813">Transport</keyword>
<evidence type="ECO:0000256" key="4">
    <source>
        <dbReference type="ARBA" id="ARBA00022692"/>
    </source>
</evidence>
<evidence type="ECO:0000256" key="1">
    <source>
        <dbReference type="ARBA" id="ARBA00004651"/>
    </source>
</evidence>
<dbReference type="InterPro" id="IPR035906">
    <property type="entry name" value="MetI-like_sf"/>
</dbReference>
<keyword evidence="10" id="KW-1185">Reference proteome</keyword>
<evidence type="ECO:0000313" key="9">
    <source>
        <dbReference type="EMBL" id="GGD12962.1"/>
    </source>
</evidence>
<evidence type="ECO:0000259" key="8">
    <source>
        <dbReference type="PROSITE" id="PS50928"/>
    </source>
</evidence>
<reference evidence="10" key="1">
    <citation type="journal article" date="2019" name="Int. J. Syst. Evol. Microbiol.">
        <title>The Global Catalogue of Microorganisms (GCM) 10K type strain sequencing project: providing services to taxonomists for standard genome sequencing and annotation.</title>
        <authorList>
            <consortium name="The Broad Institute Genomics Platform"/>
            <consortium name="The Broad Institute Genome Sequencing Center for Infectious Disease"/>
            <person name="Wu L."/>
            <person name="Ma J."/>
        </authorList>
    </citation>
    <scope>NUCLEOTIDE SEQUENCE [LARGE SCALE GENOMIC DNA]</scope>
    <source>
        <strain evidence="10">CGMCC 1.15353</strain>
    </source>
</reference>
<gene>
    <name evidence="9" type="primary">lacG</name>
    <name evidence="9" type="ORF">GCM10011389_20670</name>
</gene>
<feature type="domain" description="ABC transmembrane type-1" evidence="8">
    <location>
        <begin position="96"/>
        <end position="285"/>
    </location>
</feature>
<dbReference type="RefSeq" id="WP_188653455.1">
    <property type="nucleotide sequence ID" value="NZ_BMIN01000008.1"/>
</dbReference>
<proteinExistence type="inferred from homology"/>
<keyword evidence="6 7" id="KW-0472">Membrane</keyword>
<dbReference type="InterPro" id="IPR000515">
    <property type="entry name" value="MetI-like"/>
</dbReference>
<name>A0ABQ1Q440_9BACI</name>
<dbReference type="Proteomes" id="UP000642571">
    <property type="component" value="Unassembled WGS sequence"/>
</dbReference>
<dbReference type="PROSITE" id="PS50928">
    <property type="entry name" value="ABC_TM1"/>
    <property type="match status" value="1"/>
</dbReference>
<evidence type="ECO:0000256" key="3">
    <source>
        <dbReference type="ARBA" id="ARBA00022475"/>
    </source>
</evidence>
<protein>
    <submittedName>
        <fullName evidence="9">Lactose ABC transporter permease</fullName>
    </submittedName>
</protein>
<dbReference type="PANTHER" id="PTHR43744:SF2">
    <property type="entry name" value="ARABINOOLIGOSACCHARIDES TRANSPORT SYSTEM PERMEASE PROTEIN ARAQ"/>
    <property type="match status" value="1"/>
</dbReference>
<feature type="transmembrane region" description="Helical" evidence="7">
    <location>
        <begin position="100"/>
        <end position="122"/>
    </location>
</feature>
<evidence type="ECO:0000256" key="6">
    <source>
        <dbReference type="ARBA" id="ARBA00023136"/>
    </source>
</evidence>
<comment type="similarity">
    <text evidence="7">Belongs to the binding-protein-dependent transport system permease family.</text>
</comment>
<keyword evidence="3" id="KW-1003">Cell membrane</keyword>
<dbReference type="PANTHER" id="PTHR43744">
    <property type="entry name" value="ABC TRANSPORTER PERMEASE PROTEIN MG189-RELATED-RELATED"/>
    <property type="match status" value="1"/>
</dbReference>
<keyword evidence="4 7" id="KW-0812">Transmembrane</keyword>
<dbReference type="Pfam" id="PF00528">
    <property type="entry name" value="BPD_transp_1"/>
    <property type="match status" value="1"/>
</dbReference>
<evidence type="ECO:0000256" key="2">
    <source>
        <dbReference type="ARBA" id="ARBA00022448"/>
    </source>
</evidence>
<comment type="subcellular location">
    <subcellularLocation>
        <location evidence="1 7">Cell membrane</location>
        <topology evidence="1 7">Multi-pass membrane protein</topology>
    </subcellularLocation>
</comment>
<sequence>MSTKINTFKRTVQSLQIRGQQTKKASTPKAKFKALWMYLLLVVFLIISVFPFYWMFVGATNDSSKMFTNPPTLSFGSEFMTNLTNLNESIGIARVMFNSIFVSVLYVVIALAVCTSAAYVLAKFEFKGRKFIFTAFLLSMMIPYQATLIPLFRMMSDLNLLNTYFAIIAPQLCFPFAIFLMRQNFLAFPSELLESARLDGASEFRIFMSVVVPSMKPALAATSIFLFMTQWNNFMWPLVVLNENSMYTFPVALSSLMGLSYIDYGQVMMGVTLATVPIIVFFLALQRHFISGMLGSALK</sequence>
<feature type="transmembrane region" description="Helical" evidence="7">
    <location>
        <begin position="164"/>
        <end position="185"/>
    </location>
</feature>
<dbReference type="Gene3D" id="1.10.3720.10">
    <property type="entry name" value="MetI-like"/>
    <property type="match status" value="1"/>
</dbReference>
<evidence type="ECO:0000256" key="7">
    <source>
        <dbReference type="RuleBase" id="RU363032"/>
    </source>
</evidence>
<dbReference type="EMBL" id="BMIN01000008">
    <property type="protein sequence ID" value="GGD12962.1"/>
    <property type="molecule type" value="Genomic_DNA"/>
</dbReference>
<feature type="transmembrane region" description="Helical" evidence="7">
    <location>
        <begin position="264"/>
        <end position="285"/>
    </location>
</feature>
<comment type="caution">
    <text evidence="9">The sequence shown here is derived from an EMBL/GenBank/DDBJ whole genome shotgun (WGS) entry which is preliminary data.</text>
</comment>
<evidence type="ECO:0000256" key="5">
    <source>
        <dbReference type="ARBA" id="ARBA00022989"/>
    </source>
</evidence>
<keyword evidence="5 7" id="KW-1133">Transmembrane helix</keyword>
<feature type="transmembrane region" description="Helical" evidence="7">
    <location>
        <begin position="35"/>
        <end position="56"/>
    </location>
</feature>
<organism evidence="9 10">
    <name type="scientific">Pontibacillus salipaludis</name>
    <dbReference type="NCBI Taxonomy" id="1697394"/>
    <lineage>
        <taxon>Bacteria</taxon>
        <taxon>Bacillati</taxon>
        <taxon>Bacillota</taxon>
        <taxon>Bacilli</taxon>
        <taxon>Bacillales</taxon>
        <taxon>Bacillaceae</taxon>
        <taxon>Pontibacillus</taxon>
    </lineage>
</organism>
<dbReference type="SUPFAM" id="SSF161098">
    <property type="entry name" value="MetI-like"/>
    <property type="match status" value="1"/>
</dbReference>
<evidence type="ECO:0000313" key="10">
    <source>
        <dbReference type="Proteomes" id="UP000642571"/>
    </source>
</evidence>
<feature type="transmembrane region" description="Helical" evidence="7">
    <location>
        <begin position="206"/>
        <end position="228"/>
    </location>
</feature>